<evidence type="ECO:0000256" key="2">
    <source>
        <dbReference type="ARBA" id="ARBA00022737"/>
    </source>
</evidence>
<evidence type="ECO:0000256" key="3">
    <source>
        <dbReference type="ARBA" id="ARBA00022771"/>
    </source>
</evidence>
<dbReference type="SMART" id="SM00249">
    <property type="entry name" value="PHD"/>
    <property type="match status" value="2"/>
</dbReference>
<dbReference type="InterPro" id="IPR004146">
    <property type="entry name" value="DC1"/>
</dbReference>
<dbReference type="GO" id="GO:0008270">
    <property type="term" value="F:zinc ion binding"/>
    <property type="evidence" value="ECO:0007669"/>
    <property type="project" value="UniProtKB-KW"/>
</dbReference>
<evidence type="ECO:0000313" key="6">
    <source>
        <dbReference type="EMBL" id="KAB1215564.1"/>
    </source>
</evidence>
<dbReference type="SUPFAM" id="SSF57889">
    <property type="entry name" value="Cysteine-rich domain"/>
    <property type="match status" value="3"/>
</dbReference>
<keyword evidence="4" id="KW-0862">Zinc</keyword>
<dbReference type="InterPro" id="IPR046349">
    <property type="entry name" value="C1-like_sf"/>
</dbReference>
<dbReference type="Proteomes" id="UP000516437">
    <property type="component" value="Chromosome 4"/>
</dbReference>
<keyword evidence="1" id="KW-0479">Metal-binding</keyword>
<proteinExistence type="predicted"/>
<reference evidence="7 8" key="2">
    <citation type="journal article" date="2019" name="Plant Biotechnol. J.">
        <title>The red bayberry genome and genetic basis of sex determination.</title>
        <authorList>
            <person name="Jia H.M."/>
            <person name="Jia H.J."/>
            <person name="Cai Q.L."/>
            <person name="Wang Y."/>
            <person name="Zhao H.B."/>
            <person name="Yang W.F."/>
            <person name="Wang G.Y."/>
            <person name="Li Y.H."/>
            <person name="Zhan D.L."/>
            <person name="Shen Y.T."/>
            <person name="Niu Q.F."/>
            <person name="Chang L."/>
            <person name="Qiu J."/>
            <person name="Zhao L."/>
            <person name="Xie H.B."/>
            <person name="Fu W.Y."/>
            <person name="Jin J."/>
            <person name="Li X.W."/>
            <person name="Jiao Y."/>
            <person name="Zhou C.C."/>
            <person name="Tu T."/>
            <person name="Chai C.Y."/>
            <person name="Gao J.L."/>
            <person name="Fan L.J."/>
            <person name="van de Weg E."/>
            <person name="Wang J.Y."/>
            <person name="Gao Z.S."/>
        </authorList>
    </citation>
    <scope>NUCLEOTIDE SEQUENCE [LARGE SCALE GENOMIC DNA]</scope>
    <source>
        <tissue evidence="7">Leaves</tissue>
    </source>
</reference>
<dbReference type="EMBL" id="RXIC02000022">
    <property type="protein sequence ID" value="KAB1215570.1"/>
    <property type="molecule type" value="Genomic_DNA"/>
</dbReference>
<evidence type="ECO:0000313" key="8">
    <source>
        <dbReference type="Proteomes" id="UP000516437"/>
    </source>
</evidence>
<dbReference type="PANTHER" id="PTHR32410:SF216">
    <property type="entry name" value="PHORBOL-ESTER_DAG-TYPE DOMAIN-CONTAINING PROTEIN"/>
    <property type="match status" value="1"/>
</dbReference>
<evidence type="ECO:0000259" key="5">
    <source>
        <dbReference type="SMART" id="SM00249"/>
    </source>
</evidence>
<dbReference type="InterPro" id="IPR053192">
    <property type="entry name" value="Vacuole_Formation_Reg"/>
</dbReference>
<feature type="domain" description="Zinc finger PHD-type" evidence="5">
    <location>
        <begin position="290"/>
        <end position="359"/>
    </location>
</feature>
<organism evidence="7 8">
    <name type="scientific">Morella rubra</name>
    <name type="common">Chinese bayberry</name>
    <dbReference type="NCBI Taxonomy" id="262757"/>
    <lineage>
        <taxon>Eukaryota</taxon>
        <taxon>Viridiplantae</taxon>
        <taxon>Streptophyta</taxon>
        <taxon>Embryophyta</taxon>
        <taxon>Tracheophyta</taxon>
        <taxon>Spermatophyta</taxon>
        <taxon>Magnoliopsida</taxon>
        <taxon>eudicotyledons</taxon>
        <taxon>Gunneridae</taxon>
        <taxon>Pentapetalae</taxon>
        <taxon>rosids</taxon>
        <taxon>fabids</taxon>
        <taxon>Fagales</taxon>
        <taxon>Myricaceae</taxon>
        <taxon>Morella</taxon>
    </lineage>
</organism>
<keyword evidence="2" id="KW-0677">Repeat</keyword>
<dbReference type="Gene3D" id="3.30.60.20">
    <property type="match status" value="1"/>
</dbReference>
<feature type="domain" description="Zinc finger PHD-type" evidence="5">
    <location>
        <begin position="145"/>
        <end position="235"/>
    </location>
</feature>
<sequence length="490" mass="56325">MAKEMQFPCEVCVKDTGKIAQLCSTCTLLVDSGCARLDRTIKIYPHDHILTLTYYLHQIKEQEVEVFNICRESFSKKYSAYYCQGCDFGVHPECAVKCRQSLEDDQMSRLEEDEGTYDIIEHSPCAVNQHSIILIKKKLNDDDRFCEVCKGLILGPFYSCDQCHLFVHETCRKLPKKMQHESTDAGLPSLTRHLLLMEPSVVRLVEIFGTALPTGHEHPLFLALRSEAQSCKACDSSLIDSELSCMFVCEQCRTFLDFRCAVLPLFARHEYDIHQLKLAYVREDDSGEYYCLICEEERSNPDYWFYCCKKCDFSAHTECVLGDDHGYPIFGRNITTEYHRHLLTFAQRKKLGSRCDVCDENIGILGVERTKCQMTKPDKFSWPHGAIAVLKTTTEHWLTPISSRMPSARAMQLKPQANPAQRSTRYLQTHILYSDMQYHEGLLAPEIALEKKVDHVINRREGDSALVLEARNQPECSVDWRSIAKTIERP</sequence>
<dbReference type="OrthoDB" id="1036688at2759"/>
<dbReference type="PANTHER" id="PTHR32410">
    <property type="entry name" value="CYSTEINE/HISTIDINE-RICH C1 DOMAIN FAMILY PROTEIN"/>
    <property type="match status" value="1"/>
</dbReference>
<dbReference type="CDD" id="cd00029">
    <property type="entry name" value="C1"/>
    <property type="match status" value="1"/>
</dbReference>
<reference evidence="7" key="3">
    <citation type="submission" date="2019-09" db="EMBL/GenBank/DDBJ databases">
        <authorList>
            <person name="Gao Z."/>
        </authorList>
    </citation>
    <scope>NUCLEOTIDE SEQUENCE</scope>
    <source>
        <tissue evidence="7">Leaves</tissue>
    </source>
</reference>
<reference evidence="7" key="1">
    <citation type="submission" date="2018-07" db="EMBL/GenBank/DDBJ databases">
        <authorList>
            <person name="Gao Z.-S."/>
            <person name="Jia H.-M."/>
            <person name="Jia H.-J."/>
            <person name="Cai Q.-L."/>
            <person name="Wang Y."/>
            <person name="Zhao H.-B."/>
        </authorList>
    </citation>
    <scope>NUCLEOTIDE SEQUENCE</scope>
    <source>
        <tissue evidence="7">Leaves</tissue>
    </source>
</reference>
<evidence type="ECO:0000256" key="4">
    <source>
        <dbReference type="ARBA" id="ARBA00022833"/>
    </source>
</evidence>
<name>A0A6A1VYA8_9ROSI</name>
<evidence type="ECO:0000256" key="1">
    <source>
        <dbReference type="ARBA" id="ARBA00022723"/>
    </source>
</evidence>
<keyword evidence="3" id="KW-0863">Zinc-finger</keyword>
<protein>
    <recommendedName>
        <fullName evidence="5">Zinc finger PHD-type domain-containing protein</fullName>
    </recommendedName>
</protein>
<dbReference type="InterPro" id="IPR001965">
    <property type="entry name" value="Znf_PHD"/>
</dbReference>
<keyword evidence="8" id="KW-1185">Reference proteome</keyword>
<evidence type="ECO:0000313" key="7">
    <source>
        <dbReference type="EMBL" id="KAB1215570.1"/>
    </source>
</evidence>
<dbReference type="Pfam" id="PF03107">
    <property type="entry name" value="C1_2"/>
    <property type="match status" value="4"/>
</dbReference>
<dbReference type="EMBL" id="RXIC02000022">
    <property type="protein sequence ID" value="KAB1215564.1"/>
    <property type="molecule type" value="Genomic_DNA"/>
</dbReference>
<accession>A0A6A1VYA8</accession>
<comment type="caution">
    <text evidence="7">The sequence shown here is derived from an EMBL/GenBank/DDBJ whole genome shotgun (WGS) entry which is preliminary data.</text>
</comment>
<gene>
    <name evidence="7" type="ORF">CJ030_MR4G017902</name>
    <name evidence="6" type="ORF">CJ030_MR4G017908</name>
</gene>
<dbReference type="AlphaFoldDB" id="A0A6A1VYA8"/>